<reference evidence="1" key="1">
    <citation type="journal article" date="2021" name="Proc. Natl. Acad. Sci. U.S.A.">
        <title>A Catalog of Tens of Thousands of Viruses from Human Metagenomes Reveals Hidden Associations with Chronic Diseases.</title>
        <authorList>
            <person name="Tisza M.J."/>
            <person name="Buck C.B."/>
        </authorList>
    </citation>
    <scope>NUCLEOTIDE SEQUENCE</scope>
    <source>
        <strain evidence="1">CtG4L18</strain>
    </source>
</reference>
<sequence length="56" mass="6349">MVRKLHPIAPVYIVTSYNIIIIYTNRARLIINSNLSFGYKSSCTISIIYNGLPFAN</sequence>
<evidence type="ECO:0000313" key="1">
    <source>
        <dbReference type="EMBL" id="DAF96133.1"/>
    </source>
</evidence>
<proteinExistence type="predicted"/>
<name>A0A8S5UNR6_9CAUD</name>
<accession>A0A8S5UNR6</accession>
<dbReference type="EMBL" id="BK016114">
    <property type="protein sequence ID" value="DAF96133.1"/>
    <property type="molecule type" value="Genomic_DNA"/>
</dbReference>
<protein>
    <submittedName>
        <fullName evidence="1">Uncharacterized protein</fullName>
    </submittedName>
</protein>
<organism evidence="1">
    <name type="scientific">Podoviridae sp. ctG4L18</name>
    <dbReference type="NCBI Taxonomy" id="2825234"/>
    <lineage>
        <taxon>Viruses</taxon>
        <taxon>Duplodnaviria</taxon>
        <taxon>Heunggongvirae</taxon>
        <taxon>Uroviricota</taxon>
        <taxon>Caudoviricetes</taxon>
    </lineage>
</organism>